<dbReference type="EMBL" id="QTSX02006400">
    <property type="protein sequence ID" value="KAJ9055417.1"/>
    <property type="molecule type" value="Genomic_DNA"/>
</dbReference>
<organism evidence="1 2">
    <name type="scientific">Entomophthora muscae</name>
    <dbReference type="NCBI Taxonomy" id="34485"/>
    <lineage>
        <taxon>Eukaryota</taxon>
        <taxon>Fungi</taxon>
        <taxon>Fungi incertae sedis</taxon>
        <taxon>Zoopagomycota</taxon>
        <taxon>Entomophthoromycotina</taxon>
        <taxon>Entomophthoromycetes</taxon>
        <taxon>Entomophthorales</taxon>
        <taxon>Entomophthoraceae</taxon>
        <taxon>Entomophthora</taxon>
    </lineage>
</organism>
<accession>A0ACC2RZ87</accession>
<comment type="caution">
    <text evidence="1">The sequence shown here is derived from an EMBL/GenBank/DDBJ whole genome shotgun (WGS) entry which is preliminary data.</text>
</comment>
<dbReference type="Proteomes" id="UP001165960">
    <property type="component" value="Unassembled WGS sequence"/>
</dbReference>
<reference evidence="1" key="1">
    <citation type="submission" date="2022-04" db="EMBL/GenBank/DDBJ databases">
        <title>Genome of the entomopathogenic fungus Entomophthora muscae.</title>
        <authorList>
            <person name="Elya C."/>
            <person name="Lovett B.R."/>
            <person name="Lee E."/>
            <person name="Macias A.M."/>
            <person name="Hajek A.E."/>
            <person name="De Bivort B.L."/>
            <person name="Kasson M.T."/>
            <person name="De Fine Licht H.H."/>
            <person name="Stajich J.E."/>
        </authorList>
    </citation>
    <scope>NUCLEOTIDE SEQUENCE</scope>
    <source>
        <strain evidence="1">Berkeley</strain>
    </source>
</reference>
<evidence type="ECO:0000313" key="2">
    <source>
        <dbReference type="Proteomes" id="UP001165960"/>
    </source>
</evidence>
<name>A0ACC2RZ87_9FUNG</name>
<keyword evidence="2" id="KW-1185">Reference proteome</keyword>
<gene>
    <name evidence="1" type="ORF">DSO57_1004276</name>
</gene>
<evidence type="ECO:0000313" key="1">
    <source>
        <dbReference type="EMBL" id="KAJ9055417.1"/>
    </source>
</evidence>
<protein>
    <submittedName>
        <fullName evidence="1">Uncharacterized protein</fullName>
    </submittedName>
</protein>
<sequence length="66" mass="7248">MKTELGNSHSTKFLTKWLGLFQIYCTVKVSASPNQSMEATLNSTTLSLAGECDSVNVEFTKFNQIG</sequence>
<proteinExistence type="predicted"/>